<name>A0ABN3LPB6_9ACTN</name>
<protein>
    <submittedName>
        <fullName evidence="2">Uncharacterized protein</fullName>
    </submittedName>
</protein>
<evidence type="ECO:0000313" key="3">
    <source>
        <dbReference type="Proteomes" id="UP001501358"/>
    </source>
</evidence>
<gene>
    <name evidence="2" type="ORF">GCM10010406_22280</name>
</gene>
<accession>A0ABN3LPB6</accession>
<dbReference type="Proteomes" id="UP001501358">
    <property type="component" value="Unassembled WGS sequence"/>
</dbReference>
<organism evidence="2 3">
    <name type="scientific">Streptomyces thermolineatus</name>
    <dbReference type="NCBI Taxonomy" id="44033"/>
    <lineage>
        <taxon>Bacteria</taxon>
        <taxon>Bacillati</taxon>
        <taxon>Actinomycetota</taxon>
        <taxon>Actinomycetes</taxon>
        <taxon>Kitasatosporales</taxon>
        <taxon>Streptomycetaceae</taxon>
        <taxon>Streptomyces</taxon>
    </lineage>
</organism>
<feature type="region of interest" description="Disordered" evidence="1">
    <location>
        <begin position="45"/>
        <end position="97"/>
    </location>
</feature>
<evidence type="ECO:0000313" key="2">
    <source>
        <dbReference type="EMBL" id="GAA2485633.1"/>
    </source>
</evidence>
<dbReference type="EMBL" id="BAAATA010000010">
    <property type="protein sequence ID" value="GAA2485633.1"/>
    <property type="molecule type" value="Genomic_DNA"/>
</dbReference>
<reference evidence="2 3" key="1">
    <citation type="journal article" date="2019" name="Int. J. Syst. Evol. Microbiol.">
        <title>The Global Catalogue of Microorganisms (GCM) 10K type strain sequencing project: providing services to taxonomists for standard genome sequencing and annotation.</title>
        <authorList>
            <consortium name="The Broad Institute Genomics Platform"/>
            <consortium name="The Broad Institute Genome Sequencing Center for Infectious Disease"/>
            <person name="Wu L."/>
            <person name="Ma J."/>
        </authorList>
    </citation>
    <scope>NUCLEOTIDE SEQUENCE [LARGE SCALE GENOMIC DNA]</scope>
    <source>
        <strain evidence="2 3">JCM 6307</strain>
    </source>
</reference>
<keyword evidence="3" id="KW-1185">Reference proteome</keyword>
<comment type="caution">
    <text evidence="2">The sequence shown here is derived from an EMBL/GenBank/DDBJ whole genome shotgun (WGS) entry which is preliminary data.</text>
</comment>
<proteinExistence type="predicted"/>
<feature type="region of interest" description="Disordered" evidence="1">
    <location>
        <begin position="1"/>
        <end position="25"/>
    </location>
</feature>
<sequence>MPTAVSTAKSSQTSPGERTASGDVMTAASTRLVAIRSVRRRIRSARLPMNGPARVGAQAQKPTRAARLLEPVSSFTQTPEARSMAESPKPETITPAR</sequence>
<evidence type="ECO:0000256" key="1">
    <source>
        <dbReference type="SAM" id="MobiDB-lite"/>
    </source>
</evidence>
<feature type="compositionally biased region" description="Polar residues" evidence="1">
    <location>
        <begin position="1"/>
        <end position="16"/>
    </location>
</feature>